<feature type="transmembrane region" description="Helical" evidence="1">
    <location>
        <begin position="2024"/>
        <end position="2044"/>
    </location>
</feature>
<dbReference type="OrthoDB" id="10035969at2759"/>
<evidence type="ECO:0000313" key="2">
    <source>
        <dbReference type="EMBL" id="TNV88152.1"/>
    </source>
</evidence>
<evidence type="ECO:0000313" key="3">
    <source>
        <dbReference type="Proteomes" id="UP000785679"/>
    </source>
</evidence>
<keyword evidence="1" id="KW-1133">Transmembrane helix</keyword>
<feature type="transmembrane region" description="Helical" evidence="1">
    <location>
        <begin position="1732"/>
        <end position="1750"/>
    </location>
</feature>
<sequence length="2273" mass="253999">MHSRLSSITILNCTFRNFFYELNTLVKIPPNSRATITTDTCTFTRISFCGALFSNSDTLNITMGRDQSESQLFNQAGVIGYSELLGQVRTARERSMQDTTIYATQPNVTFIFKNNLVEKLNFLKNPATDSVASRKQPQMGRTDRKQMQNVGMVIDIYGDFDNATIQISNNTFRDTQVYFKKQDTSTDIPNHCESLTDPPKSQFQIFEVSSQTYLQFTHLINLRSITQARIIIADNHFTNISLAGPLINIEGAVDESGQMVAVFRNTFNVVHSYVGSGAIMRIRRCFTNLTAVNSSYPWIQYNPMLKQYKTYLEYGGGILVRDNTFTEIAGCPTVDAGLISLEVVDMRGSTEWEQSTNMKLFNLYPAASSFLDDSTESQLAQVFAGLPDRTFHLPVMYENEKLLLSSIVTNFSGNHYENVSMGVTMRLDQTLIRGSLIKFSNIMNADFSGETFINVGGFTLEHLQRVIQKIKGESTTLSNKGGLFYMKETEDTGKMIDKPFFNDYLSCCLIFVNSMHRLRILGKNTFDNIWLVDRKAALQTAIGSERATDYGLLLFVRHFNGALQIGGPRDDLPQSQEEQTVIKNIIGYLNPFTIKAFGWDPESWPMPADQVQLEYGTGSVLVNSYQVQNTFNSLKLHNVVFENIYYRVNTQTENTFLALLDTYIPTKKLSVAYQIQLTNVFVKDTNFENGVGYFHLSGKNVLITNLTAENVGEMDFYESVPLLERFKKYQTIGQQKLSFLSFPMYKELIIESGKYSVNTITIEKSSFKNLKASVTSPIFGIYAASQTDTDTAETGLGQLLVTDSQFEGNIGEQDAVSSILIDTSDRQGYYKVSFAKCNFIRNSAKYGLVYIAKIFPELYFEDCTFYQNTGLKTKLIFLQNSQVSQLGFLRCIFQGTQQRLKTVEDLIIAEDQEEFTQPSVLKIGQNINLNITACSVKDFHYAQSGAFLDMAENVNASISDSTFTQLSSFLGGAISATQDCSLYLKRCSFEYIKAFKAGVINIGDNTYLEDSGSLYRQNFALQNGVLRIIGDSYFKVRDSRFLSNTAIKSNSIGQFIAVKEESSFTNVTFKANSAKYPDKSTQGGKGLEVLSCEAPLVFISCTFTDNLANVVTPNFYLNRALDVQFFDCFFSNSDTAVTQFKGAFMQILAESSVSIFNSTFFGGKAIQGGALYLLGESEVFIENSLFQDNTATRRGGAISAESFKRIHITKNSRFSGNKAFNETGDILSAISSDKEILIKSTTVNIQKPRNIIDIQDVASFTIEDSEFGMKSQVKLNMNGSETQSAIMIKDSKTVLIRGSKFNNLASNSETGGGAISIQETSANKAYTNSFIIDSCSFEGCQSVKGGALSFINTGGASIQGNTRFSDNAAEQAGGAVYFNCENYGEDFKMCSLMIQDTVFERNLAKVEGGALKWNFYVPQLQRVNFTSNKAGQYGNDIASVAKNLVKITKEEADMLSQGNLTVVGRRRFLQNSTEEANVQSGGKFSMFFVIVDKYWSVVSTESKAKLYISVVSNENSSFATSIESETQLQCKKGLFSIADFVFVGQPNSSQSLKITTDAIDFSIPDNSNTTTSENNSSINVQNSGLAIDLSQVLAHTDENAFEIPLTLRGCVSGEEMLSSGKCHECEKNTYLLVPPSKVQACKDCPSATVAECLGGNKIYPMPGYWRTSNMSENFLKCRNNEACIGRNHPQNVSSGACREGYQGVLCSDCQVGFSHTGSQFECSRCPTSSANIMRLIALALAVLVGLVIVIRSSLITDGKKKNFLPVFLRIVMNHLQLLALTSKFDLAWPQQLKQIFSVTAEPVADISTQIISIDCYLDSRIGNQNGYLSVVNPNEGAERTLFKRMIILAFSPFFVIIASIVVWNLIYLYYDYKRLRSIPPQSDLTDSATLSQVPSLESKSQSVVQTLISKQATRELLQSRIISTIIIVLFLIHPSITQSMFMAFSCTDVDGVSRVYEDLEVVCNGDAHRLLSKSIALPAFLVWGVGIPSLGLALVVKMRKELGVNSVRERFGFLYSGYRVPQAYFWELVIMYRKIFIIFISVFLSQVGKIVQALTTLIFLVLCVSLTAFKQPFTNHFLNNLEQLSLMSSALTVYCGLFFISDNSFKDFALSEHARAALFAVILVSHILFLCYWVYHFVREMKDTVRAKLPKLYLTVFLCCNRGRMEHEREVEEYVERMGPFLGTLEKSIEYLKDQHSNYLSGSIPVEDEGLRRLLLNLDRFMKRVDTVTSLKQLPREVKVDEIVRQKTLNSLGLRLAEDNSLRIIPLHHRDNH</sequence>
<feature type="transmembrane region" description="Helical" evidence="1">
    <location>
        <begin position="1845"/>
        <end position="1870"/>
    </location>
</feature>
<keyword evidence="1" id="KW-0472">Membrane</keyword>
<dbReference type="PANTHER" id="PTHR11319">
    <property type="entry name" value="G PROTEIN-COUPLED RECEPTOR-RELATED"/>
    <property type="match status" value="1"/>
</dbReference>
<keyword evidence="1" id="KW-0812">Transmembrane</keyword>
<reference evidence="2" key="1">
    <citation type="submission" date="2019-06" db="EMBL/GenBank/DDBJ databases">
        <authorList>
            <person name="Zheng W."/>
        </authorList>
    </citation>
    <scope>NUCLEOTIDE SEQUENCE</scope>
    <source>
        <strain evidence="2">QDHG01</strain>
    </source>
</reference>
<keyword evidence="3" id="KW-1185">Reference proteome</keyword>
<accession>A0A8J8P6V4</accession>
<dbReference type="InterPro" id="IPR011050">
    <property type="entry name" value="Pectin_lyase_fold/virulence"/>
</dbReference>
<protein>
    <submittedName>
        <fullName evidence="2">Uncharacterized protein</fullName>
    </submittedName>
</protein>
<gene>
    <name evidence="2" type="ORF">FGO68_gene15239</name>
</gene>
<dbReference type="Proteomes" id="UP000785679">
    <property type="component" value="Unassembled WGS sequence"/>
</dbReference>
<feature type="transmembrane region" description="Helical" evidence="1">
    <location>
        <begin position="2081"/>
        <end position="2101"/>
    </location>
</feature>
<feature type="transmembrane region" description="Helical" evidence="1">
    <location>
        <begin position="2116"/>
        <end position="2138"/>
    </location>
</feature>
<dbReference type="PANTHER" id="PTHR11319:SF35">
    <property type="entry name" value="OUTER MEMBRANE PROTEIN PMPC-RELATED"/>
    <property type="match status" value="1"/>
</dbReference>
<feature type="transmembrane region" description="Helical" evidence="1">
    <location>
        <begin position="1975"/>
        <end position="1996"/>
    </location>
</feature>
<dbReference type="EMBL" id="RRYP01000059">
    <property type="protein sequence ID" value="TNV88152.1"/>
    <property type="molecule type" value="Genomic_DNA"/>
</dbReference>
<feature type="transmembrane region" description="Helical" evidence="1">
    <location>
        <begin position="2050"/>
        <end position="2069"/>
    </location>
</feature>
<feature type="transmembrane region" description="Helical" evidence="1">
    <location>
        <begin position="1762"/>
        <end position="1780"/>
    </location>
</feature>
<name>A0A8J8P6V4_HALGN</name>
<organism evidence="2 3">
    <name type="scientific">Halteria grandinella</name>
    <dbReference type="NCBI Taxonomy" id="5974"/>
    <lineage>
        <taxon>Eukaryota</taxon>
        <taxon>Sar</taxon>
        <taxon>Alveolata</taxon>
        <taxon>Ciliophora</taxon>
        <taxon>Intramacronucleata</taxon>
        <taxon>Spirotrichea</taxon>
        <taxon>Stichotrichia</taxon>
        <taxon>Sporadotrichida</taxon>
        <taxon>Halteriidae</taxon>
        <taxon>Halteria</taxon>
    </lineage>
</organism>
<evidence type="ECO:0000256" key="1">
    <source>
        <dbReference type="SAM" id="Phobius"/>
    </source>
</evidence>
<comment type="caution">
    <text evidence="2">The sequence shown here is derived from an EMBL/GenBank/DDBJ whole genome shotgun (WGS) entry which is preliminary data.</text>
</comment>
<proteinExistence type="predicted"/>
<dbReference type="SUPFAM" id="SSF51126">
    <property type="entry name" value="Pectin lyase-like"/>
    <property type="match status" value="3"/>
</dbReference>
<feature type="transmembrane region" description="Helical" evidence="1">
    <location>
        <begin position="1921"/>
        <end position="1944"/>
    </location>
</feature>